<dbReference type="GO" id="GO:0051087">
    <property type="term" value="F:protein-folding chaperone binding"/>
    <property type="evidence" value="ECO:0007669"/>
    <property type="project" value="InterPro"/>
</dbReference>
<dbReference type="Pfam" id="PF02179">
    <property type="entry name" value="BAG"/>
    <property type="match status" value="1"/>
</dbReference>
<proteinExistence type="predicted"/>
<protein>
    <recommendedName>
        <fullName evidence="2">BAG domain-containing protein</fullName>
    </recommendedName>
</protein>
<accession>A0AAP0PR38</accession>
<dbReference type="Proteomes" id="UP001420932">
    <property type="component" value="Unassembled WGS sequence"/>
</dbReference>
<sequence length="356" mass="39612">MSLEKVVRRHVIYAKGSSDMPSQISRNNMISRLWICIIEIVTEMILEECHQGILKAKNLVRKASLEICVAFLEVDFVATNSQRTPMTILEPAHYRTSYACHPWLCVSLDIHDLNIRLEDKDDASSEVAEGDLVNCWNSLVELRSCTNTKGVAALESAAHSVTKLEEKEFAVLTELLMLQLLKLDGVVVEGEAKVRRWVEVVRERILLKVQWLTNGQVVYVYLIVTGLLHVYCGHIFSKLQSVGKSAGMTGEVDDVDVETGVTFGEEGKDPLRDETSTGKPLETKDSDSDDRVEASSSDKGQDDMDYRTESKWMPIATGSSDGPPSLISGRGLPGDATHIIRVMQVHTLTPDKLREV</sequence>
<feature type="region of interest" description="Disordered" evidence="1">
    <location>
        <begin position="262"/>
        <end position="332"/>
    </location>
</feature>
<comment type="caution">
    <text evidence="3">The sequence shown here is derived from an EMBL/GenBank/DDBJ whole genome shotgun (WGS) entry which is preliminary data.</text>
</comment>
<name>A0AAP0PR38_9MAGN</name>
<evidence type="ECO:0000259" key="2">
    <source>
        <dbReference type="Pfam" id="PF02179"/>
    </source>
</evidence>
<dbReference type="InterPro" id="IPR003103">
    <property type="entry name" value="BAG_domain"/>
</dbReference>
<organism evidence="3 4">
    <name type="scientific">Stephania yunnanensis</name>
    <dbReference type="NCBI Taxonomy" id="152371"/>
    <lineage>
        <taxon>Eukaryota</taxon>
        <taxon>Viridiplantae</taxon>
        <taxon>Streptophyta</taxon>
        <taxon>Embryophyta</taxon>
        <taxon>Tracheophyta</taxon>
        <taxon>Spermatophyta</taxon>
        <taxon>Magnoliopsida</taxon>
        <taxon>Ranunculales</taxon>
        <taxon>Menispermaceae</taxon>
        <taxon>Menispermoideae</taxon>
        <taxon>Cissampelideae</taxon>
        <taxon>Stephania</taxon>
    </lineage>
</organism>
<evidence type="ECO:0000256" key="1">
    <source>
        <dbReference type="SAM" id="MobiDB-lite"/>
    </source>
</evidence>
<keyword evidence="4" id="KW-1185">Reference proteome</keyword>
<dbReference type="InterPro" id="IPR036533">
    <property type="entry name" value="BAG_dom_sf"/>
</dbReference>
<feature type="domain" description="BAG" evidence="2">
    <location>
        <begin position="148"/>
        <end position="195"/>
    </location>
</feature>
<dbReference type="AlphaFoldDB" id="A0AAP0PR38"/>
<dbReference type="SUPFAM" id="SSF63491">
    <property type="entry name" value="BAG domain"/>
    <property type="match status" value="1"/>
</dbReference>
<feature type="compositionally biased region" description="Basic and acidic residues" evidence="1">
    <location>
        <begin position="299"/>
        <end position="310"/>
    </location>
</feature>
<evidence type="ECO:0000313" key="4">
    <source>
        <dbReference type="Proteomes" id="UP001420932"/>
    </source>
</evidence>
<gene>
    <name evidence="3" type="ORF">Syun_009893</name>
</gene>
<evidence type="ECO:0000313" key="3">
    <source>
        <dbReference type="EMBL" id="KAK9151584.1"/>
    </source>
</evidence>
<dbReference type="EMBL" id="JBBNAF010000004">
    <property type="protein sequence ID" value="KAK9151584.1"/>
    <property type="molecule type" value="Genomic_DNA"/>
</dbReference>
<dbReference type="Gene3D" id="1.20.58.120">
    <property type="entry name" value="BAG domain"/>
    <property type="match status" value="1"/>
</dbReference>
<feature type="compositionally biased region" description="Basic and acidic residues" evidence="1">
    <location>
        <begin position="265"/>
        <end position="293"/>
    </location>
</feature>
<reference evidence="3 4" key="1">
    <citation type="submission" date="2024-01" db="EMBL/GenBank/DDBJ databases">
        <title>Genome assemblies of Stephania.</title>
        <authorList>
            <person name="Yang L."/>
        </authorList>
    </citation>
    <scope>NUCLEOTIDE SEQUENCE [LARGE SCALE GENOMIC DNA]</scope>
    <source>
        <strain evidence="3">YNDBR</strain>
        <tissue evidence="3">Leaf</tissue>
    </source>
</reference>